<dbReference type="PROSITE" id="PS50110">
    <property type="entry name" value="RESPONSE_REGULATORY"/>
    <property type="match status" value="1"/>
</dbReference>
<dbReference type="SUPFAM" id="SSF55874">
    <property type="entry name" value="ATPase domain of HSP90 chaperone/DNA topoisomerase II/histidine kinase"/>
    <property type="match status" value="1"/>
</dbReference>
<feature type="domain" description="Histidine kinase" evidence="15">
    <location>
        <begin position="408"/>
        <end position="625"/>
    </location>
</feature>
<dbReference type="GO" id="GO:0016020">
    <property type="term" value="C:membrane"/>
    <property type="evidence" value="ECO:0007669"/>
    <property type="project" value="UniProtKB-SubCell"/>
</dbReference>
<keyword evidence="10 14" id="KW-1133">Transmembrane helix</keyword>
<dbReference type="Proteomes" id="UP000501466">
    <property type="component" value="Chromosome"/>
</dbReference>
<gene>
    <name evidence="17" type="ORF">THMIRHAT_00960</name>
</gene>
<dbReference type="AlphaFoldDB" id="A0A6F8PK22"/>
<evidence type="ECO:0000256" key="2">
    <source>
        <dbReference type="ARBA" id="ARBA00004370"/>
    </source>
</evidence>
<comment type="catalytic activity">
    <reaction evidence="1">
        <text>ATP + protein L-histidine = ADP + protein N-phospho-L-histidine.</text>
        <dbReference type="EC" id="2.7.13.3"/>
    </reaction>
</comment>
<dbReference type="CDD" id="cd16922">
    <property type="entry name" value="HATPase_EvgS-ArcB-TorS-like"/>
    <property type="match status" value="1"/>
</dbReference>
<dbReference type="SMART" id="SM00448">
    <property type="entry name" value="REC"/>
    <property type="match status" value="1"/>
</dbReference>
<dbReference type="InterPro" id="IPR004358">
    <property type="entry name" value="Sig_transdc_His_kin-like_C"/>
</dbReference>
<keyword evidence="7" id="KW-0547">Nucleotide-binding</keyword>
<keyword evidence="12 14" id="KW-0472">Membrane</keyword>
<dbReference type="InterPro" id="IPR003594">
    <property type="entry name" value="HATPase_dom"/>
</dbReference>
<evidence type="ECO:0000256" key="10">
    <source>
        <dbReference type="ARBA" id="ARBA00022989"/>
    </source>
</evidence>
<dbReference type="SUPFAM" id="SSF47384">
    <property type="entry name" value="Homodimeric domain of signal transducing histidine kinase"/>
    <property type="match status" value="1"/>
</dbReference>
<evidence type="ECO:0000313" key="18">
    <source>
        <dbReference type="Proteomes" id="UP000501466"/>
    </source>
</evidence>
<evidence type="ECO:0000313" key="17">
    <source>
        <dbReference type="EMBL" id="BBP42350.1"/>
    </source>
</evidence>
<feature type="domain" description="Response regulatory" evidence="16">
    <location>
        <begin position="646"/>
        <end position="768"/>
    </location>
</feature>
<dbReference type="PROSITE" id="PS50109">
    <property type="entry name" value="HIS_KIN"/>
    <property type="match status" value="1"/>
</dbReference>
<evidence type="ECO:0000256" key="11">
    <source>
        <dbReference type="ARBA" id="ARBA00023012"/>
    </source>
</evidence>
<evidence type="ECO:0000256" key="12">
    <source>
        <dbReference type="ARBA" id="ARBA00023136"/>
    </source>
</evidence>
<dbReference type="Pfam" id="PF00512">
    <property type="entry name" value="HisKA"/>
    <property type="match status" value="1"/>
</dbReference>
<feature type="modified residue" description="4-aspartylphosphate" evidence="13">
    <location>
        <position position="695"/>
    </location>
</feature>
<keyword evidence="11" id="KW-0902">Two-component regulatory system</keyword>
<dbReference type="InterPro" id="IPR011006">
    <property type="entry name" value="CheY-like_superfamily"/>
</dbReference>
<evidence type="ECO:0000259" key="15">
    <source>
        <dbReference type="PROSITE" id="PS50109"/>
    </source>
</evidence>
<dbReference type="CDD" id="cd00082">
    <property type="entry name" value="HisKA"/>
    <property type="match status" value="1"/>
</dbReference>
<dbReference type="InterPro" id="IPR036097">
    <property type="entry name" value="HisK_dim/P_sf"/>
</dbReference>
<evidence type="ECO:0000256" key="1">
    <source>
        <dbReference type="ARBA" id="ARBA00000085"/>
    </source>
</evidence>
<dbReference type="Gene3D" id="1.10.287.130">
    <property type="match status" value="1"/>
</dbReference>
<dbReference type="SMART" id="SM00387">
    <property type="entry name" value="HATPase_c"/>
    <property type="match status" value="1"/>
</dbReference>
<keyword evidence="4 13" id="KW-0597">Phosphoprotein</keyword>
<protein>
    <recommendedName>
        <fullName evidence="3">histidine kinase</fullName>
        <ecNumber evidence="3">2.7.13.3</ecNumber>
    </recommendedName>
</protein>
<dbReference type="SMART" id="SM00388">
    <property type="entry name" value="HisKA"/>
    <property type="match status" value="1"/>
</dbReference>
<keyword evidence="9" id="KW-0067">ATP-binding</keyword>
<dbReference type="GO" id="GO:0000155">
    <property type="term" value="F:phosphorelay sensor kinase activity"/>
    <property type="evidence" value="ECO:0007669"/>
    <property type="project" value="InterPro"/>
</dbReference>
<comment type="subcellular location">
    <subcellularLocation>
        <location evidence="2">Membrane</location>
    </subcellularLocation>
</comment>
<evidence type="ECO:0000256" key="7">
    <source>
        <dbReference type="ARBA" id="ARBA00022741"/>
    </source>
</evidence>
<dbReference type="Pfam" id="PF02518">
    <property type="entry name" value="HATPase_c"/>
    <property type="match status" value="1"/>
</dbReference>
<evidence type="ECO:0000256" key="8">
    <source>
        <dbReference type="ARBA" id="ARBA00022777"/>
    </source>
</evidence>
<keyword evidence="18" id="KW-1185">Reference proteome</keyword>
<keyword evidence="8" id="KW-0418">Kinase</keyword>
<dbReference type="EMBL" id="AP021888">
    <property type="protein sequence ID" value="BBP42350.1"/>
    <property type="molecule type" value="Genomic_DNA"/>
</dbReference>
<dbReference type="Pfam" id="PF00072">
    <property type="entry name" value="Response_reg"/>
    <property type="match status" value="1"/>
</dbReference>
<dbReference type="GO" id="GO:0005524">
    <property type="term" value="F:ATP binding"/>
    <property type="evidence" value="ECO:0007669"/>
    <property type="project" value="UniProtKB-KW"/>
</dbReference>
<dbReference type="InterPro" id="IPR005467">
    <property type="entry name" value="His_kinase_dom"/>
</dbReference>
<dbReference type="SUPFAM" id="SSF52172">
    <property type="entry name" value="CheY-like"/>
    <property type="match status" value="1"/>
</dbReference>
<dbReference type="CDD" id="cd17546">
    <property type="entry name" value="REC_hyHK_CKI1_RcsC-like"/>
    <property type="match status" value="1"/>
</dbReference>
<evidence type="ECO:0000256" key="4">
    <source>
        <dbReference type="ARBA" id="ARBA00022553"/>
    </source>
</evidence>
<feature type="transmembrane region" description="Helical" evidence="14">
    <location>
        <begin position="231"/>
        <end position="250"/>
    </location>
</feature>
<evidence type="ECO:0000256" key="9">
    <source>
        <dbReference type="ARBA" id="ARBA00022840"/>
    </source>
</evidence>
<dbReference type="Gene3D" id="3.40.50.2300">
    <property type="match status" value="1"/>
</dbReference>
<keyword evidence="6 14" id="KW-0812">Transmembrane</keyword>
<dbReference type="Gene3D" id="3.30.565.10">
    <property type="entry name" value="Histidine kinase-like ATPase, C-terminal domain"/>
    <property type="match status" value="1"/>
</dbReference>
<dbReference type="RefSeq" id="WP_173289695.1">
    <property type="nucleotide sequence ID" value="NZ_AP021888.1"/>
</dbReference>
<name>A0A6F8PK22_9GAMM</name>
<evidence type="ECO:0000256" key="13">
    <source>
        <dbReference type="PROSITE-ProRule" id="PRU00169"/>
    </source>
</evidence>
<dbReference type="InterPro" id="IPR001789">
    <property type="entry name" value="Sig_transdc_resp-reg_receiver"/>
</dbReference>
<evidence type="ECO:0000256" key="14">
    <source>
        <dbReference type="SAM" id="Phobius"/>
    </source>
</evidence>
<dbReference type="FunFam" id="3.30.565.10:FF:000010">
    <property type="entry name" value="Sensor histidine kinase RcsC"/>
    <property type="match status" value="1"/>
</dbReference>
<dbReference type="KEGG" id="tzo:THMIRHAT_00960"/>
<sequence length="770" mass="87387">MKNRNHHHNHSTSKNLSLLLLVFFIGLGSQAILNLSIANFIAVLDQKVKNAHIETLIGEEIILEIQKMETHFFEMASFPNPHLRRILKNEILEQQEEIEHSLEILNQGGVYKHRIDLNLPNTEAQFESLIYKPEKRNSFSFAHADIVPKFGIINQKLASLKGMQDYIDQLRMEKSPLLAEKLTELNLEVKLLKPLFHRIKEDANRIFYQNKLDSRSIQEQVEGQKDDYRNIQMGLTLVALFFGILVFVRLSQNIKNNLKEIEVNQDYTQDILDSQSNIIIVNDGVNIIDASGGFFSFFREFDSLESFSKSYQCICELFVKEEGYVYRFEDKNWIEYILQNPNATHKAKLRYQGKTTIFQVSAVKSTKYERYIISMFDISENERINQDLKIEKNKALAATQAKGEFLANMSHEIRTPLNAILGFISLMKDKTHDAENTKYLNTIDSSSHSLLGIINDILDFSKIESGKLDIDPSPFDPRKEFSSTADLFKARCSEKNLNFNITLSDALPNCIETDILRVKQVISNLLSNAIKFTEPNKAVSLSVDYQNGCLVCQVSDEGIGMTPEFQARIFEAFSQAESSTTRKYGGTGLGLTISAKLIGMLGGELKCESELHVGSRFSFSIPAKICQDLKPDDAPKIENSTQIEGHLLLVEDNKTNQLLMSALLKKQGLTFDIANDGLEAITALQERHYDLVLMDENMPNLNGIEATKQIRILEAKGELPYKQPLVIIAVTANAMTGDRERFLAAGMNEYLTKPINLPKLTEIFRRFLGV</sequence>
<dbReference type="InterPro" id="IPR003661">
    <property type="entry name" value="HisK_dim/P_dom"/>
</dbReference>
<dbReference type="EC" id="2.7.13.3" evidence="3"/>
<evidence type="ECO:0000256" key="3">
    <source>
        <dbReference type="ARBA" id="ARBA00012438"/>
    </source>
</evidence>
<organism evidence="17 18">
    <name type="scientific">Thiosulfativibrio zosterae</name>
    <dbReference type="NCBI Taxonomy" id="2675053"/>
    <lineage>
        <taxon>Bacteria</taxon>
        <taxon>Pseudomonadati</taxon>
        <taxon>Pseudomonadota</taxon>
        <taxon>Gammaproteobacteria</taxon>
        <taxon>Thiotrichales</taxon>
        <taxon>Piscirickettsiaceae</taxon>
        <taxon>Thiosulfativibrio</taxon>
    </lineage>
</organism>
<dbReference type="PANTHER" id="PTHR45339:SF1">
    <property type="entry name" value="HYBRID SIGNAL TRANSDUCTION HISTIDINE KINASE J"/>
    <property type="match status" value="1"/>
</dbReference>
<dbReference type="PANTHER" id="PTHR45339">
    <property type="entry name" value="HYBRID SIGNAL TRANSDUCTION HISTIDINE KINASE J"/>
    <property type="match status" value="1"/>
</dbReference>
<keyword evidence="5" id="KW-0808">Transferase</keyword>
<evidence type="ECO:0000256" key="6">
    <source>
        <dbReference type="ARBA" id="ARBA00022692"/>
    </source>
</evidence>
<dbReference type="PRINTS" id="PR00344">
    <property type="entry name" value="BCTRLSENSOR"/>
</dbReference>
<evidence type="ECO:0000259" key="16">
    <source>
        <dbReference type="PROSITE" id="PS50110"/>
    </source>
</evidence>
<reference evidence="18" key="1">
    <citation type="submission" date="2019-11" db="EMBL/GenBank/DDBJ databases">
        <title>Isolation and characterization of two novel species in the genus Thiomicrorhabdus.</title>
        <authorList>
            <person name="Mochizuki J."/>
            <person name="Kojima H."/>
            <person name="Fukui M."/>
        </authorList>
    </citation>
    <scope>NUCLEOTIDE SEQUENCE [LARGE SCALE GENOMIC DNA]</scope>
    <source>
        <strain evidence="18">AkT22</strain>
    </source>
</reference>
<proteinExistence type="predicted"/>
<dbReference type="InterPro" id="IPR036890">
    <property type="entry name" value="HATPase_C_sf"/>
</dbReference>
<dbReference type="FunFam" id="1.10.287.130:FF:000004">
    <property type="entry name" value="Ethylene receptor 1"/>
    <property type="match status" value="1"/>
</dbReference>
<evidence type="ECO:0000256" key="5">
    <source>
        <dbReference type="ARBA" id="ARBA00022679"/>
    </source>
</evidence>
<accession>A0A6F8PK22</accession>